<evidence type="ECO:0000256" key="2">
    <source>
        <dbReference type="SAM" id="SignalP"/>
    </source>
</evidence>
<gene>
    <name evidence="3" type="ORF">AKJ09_06966</name>
</gene>
<evidence type="ECO:0000313" key="4">
    <source>
        <dbReference type="Proteomes" id="UP000064967"/>
    </source>
</evidence>
<keyword evidence="4" id="KW-1185">Reference proteome</keyword>
<evidence type="ECO:0000313" key="3">
    <source>
        <dbReference type="EMBL" id="AKV00303.1"/>
    </source>
</evidence>
<dbReference type="EMBL" id="CP012333">
    <property type="protein sequence ID" value="AKV00303.1"/>
    <property type="molecule type" value="Genomic_DNA"/>
</dbReference>
<keyword evidence="2" id="KW-0732">Signal</keyword>
<feature type="compositionally biased region" description="Basic and acidic residues" evidence="1">
    <location>
        <begin position="33"/>
        <end position="64"/>
    </location>
</feature>
<name>A0A0K1Q3J5_9BACT</name>
<dbReference type="KEGG" id="llu:AKJ09_06966"/>
<dbReference type="RefSeq" id="WP_169928029.1">
    <property type="nucleotide sequence ID" value="NZ_CP012333.1"/>
</dbReference>
<feature type="region of interest" description="Disordered" evidence="1">
    <location>
        <begin position="29"/>
        <end position="66"/>
    </location>
</feature>
<reference evidence="3 4" key="1">
    <citation type="submission" date="2015-08" db="EMBL/GenBank/DDBJ databases">
        <authorList>
            <person name="Babu N.S."/>
            <person name="Beckwith C.J."/>
            <person name="Beseler K.G."/>
            <person name="Brison A."/>
            <person name="Carone J.V."/>
            <person name="Caskin T.P."/>
            <person name="Diamond M."/>
            <person name="Durham M.E."/>
            <person name="Foxe J.M."/>
            <person name="Go M."/>
            <person name="Henderson B.A."/>
            <person name="Jones I.B."/>
            <person name="McGettigan J.A."/>
            <person name="Micheletti S.J."/>
            <person name="Nasrallah M.E."/>
            <person name="Ortiz D."/>
            <person name="Piller C.R."/>
            <person name="Privatt S.R."/>
            <person name="Schneider S.L."/>
            <person name="Sharp S."/>
            <person name="Smith T.C."/>
            <person name="Stanton J.D."/>
            <person name="Ullery H.E."/>
            <person name="Wilson R.J."/>
            <person name="Serrano M.G."/>
            <person name="Buck G."/>
            <person name="Lee V."/>
            <person name="Wang Y."/>
            <person name="Carvalho R."/>
            <person name="Voegtly L."/>
            <person name="Shi R."/>
            <person name="Duckworth R."/>
            <person name="Johnson A."/>
            <person name="Loviza R."/>
            <person name="Walstead R."/>
            <person name="Shah Z."/>
            <person name="Kiflezghi M."/>
            <person name="Wade K."/>
            <person name="Ball S.L."/>
            <person name="Bradley K.W."/>
            <person name="Asai D.J."/>
            <person name="Bowman C.A."/>
            <person name="Russell D.A."/>
            <person name="Pope W.H."/>
            <person name="Jacobs-Sera D."/>
            <person name="Hendrix R.W."/>
            <person name="Hatfull G.F."/>
        </authorList>
    </citation>
    <scope>NUCLEOTIDE SEQUENCE [LARGE SCALE GENOMIC DNA]</scope>
    <source>
        <strain evidence="3 4">DSM 27648</strain>
    </source>
</reference>
<evidence type="ECO:0008006" key="5">
    <source>
        <dbReference type="Google" id="ProtNLM"/>
    </source>
</evidence>
<dbReference type="AlphaFoldDB" id="A0A0K1Q3J5"/>
<protein>
    <recommendedName>
        <fullName evidence="5">Type IV fimbrial biogenesis protein PilY1</fullName>
    </recommendedName>
</protein>
<organism evidence="3 4">
    <name type="scientific">Labilithrix luteola</name>
    <dbReference type="NCBI Taxonomy" id="1391654"/>
    <lineage>
        <taxon>Bacteria</taxon>
        <taxon>Pseudomonadati</taxon>
        <taxon>Myxococcota</taxon>
        <taxon>Polyangia</taxon>
        <taxon>Polyangiales</taxon>
        <taxon>Labilitrichaceae</taxon>
        <taxon>Labilithrix</taxon>
    </lineage>
</organism>
<feature type="signal peptide" evidence="2">
    <location>
        <begin position="1"/>
        <end position="22"/>
    </location>
</feature>
<dbReference type="STRING" id="1391654.AKJ09_06966"/>
<dbReference type="PROSITE" id="PS51257">
    <property type="entry name" value="PROKAR_LIPOPROTEIN"/>
    <property type="match status" value="1"/>
</dbReference>
<sequence>MRSALSKNVVGSLFLASSIALVGIACSDGEAEDNSRPDESRPDASLGERDASVEKDASDHDADAAPRTCSVDDVCHTALPADSFLRDVWSAGDGVIWAVGFTQHGNRVPTGTVFRWDGSTWTVQYEMEAALFTIWGSSATDIWIGGEGGLFHGTGASSAAIGWTKVRSERIASIWGSSAHDVWAVGYSWQYTLPYQGTVLHFTGGDGWDVDSLTSRAAAYQKVWGTSESDVWLAAVEDNQCAGCGGSRGFVMRRRPDGAGGFTWREDAMPDFGSVGVHSFGSVVTGGASIGDSGASWLFGFDANQHDAFFRGVPKNDGSGNFGWSQGTFGTCRYTTWERGCLGLWLVQAVWGKDPNDVYIAGDFGRLRHWDGTSFSLVSTTTTKIPLSASLFAMWGTSSTDLWIVGDRVALHKVAAGQH</sequence>
<accession>A0A0K1Q3J5</accession>
<feature type="chain" id="PRO_5005466516" description="Type IV fimbrial biogenesis protein PilY1" evidence="2">
    <location>
        <begin position="23"/>
        <end position="419"/>
    </location>
</feature>
<evidence type="ECO:0000256" key="1">
    <source>
        <dbReference type="SAM" id="MobiDB-lite"/>
    </source>
</evidence>
<dbReference type="Proteomes" id="UP000064967">
    <property type="component" value="Chromosome"/>
</dbReference>
<proteinExistence type="predicted"/>